<dbReference type="InterPro" id="IPR022087">
    <property type="entry name" value="DA1-like_dom"/>
</dbReference>
<sequence>MPATHMNNVRMIPFWNFNYYKIHESDGTPRCNTCDRFKTTGQNEYVNLGNNQQLCSECFSTAILHPSKCKRLIENMRKFYKKLGLQVDKKIPILLIDDDELRRIHPNEQMLNVVGVTTHPPYTVMTVYVAYFWVVTDFKMFKERVMIGATLAHEMMHAWLALQGCNHLEKKVSEGICEVMAHIWLTSCCKKGLESYNTRHGHAVFLENLQKYATYKIESNVDKNYGQGFREANMAVTKTLPRNKIMDKNYGQGFRETIDYIIRNKTLPR</sequence>
<organism evidence="2 3">
    <name type="scientific">Malus domestica</name>
    <name type="common">Apple</name>
    <name type="synonym">Pyrus malus</name>
    <dbReference type="NCBI Taxonomy" id="3750"/>
    <lineage>
        <taxon>Eukaryota</taxon>
        <taxon>Viridiplantae</taxon>
        <taxon>Streptophyta</taxon>
        <taxon>Embryophyta</taxon>
        <taxon>Tracheophyta</taxon>
        <taxon>Spermatophyta</taxon>
        <taxon>Magnoliopsida</taxon>
        <taxon>eudicotyledons</taxon>
        <taxon>Gunneridae</taxon>
        <taxon>Pentapetalae</taxon>
        <taxon>rosids</taxon>
        <taxon>fabids</taxon>
        <taxon>Rosales</taxon>
        <taxon>Rosaceae</taxon>
        <taxon>Amygdaloideae</taxon>
        <taxon>Maleae</taxon>
        <taxon>Malus</taxon>
    </lineage>
</organism>
<evidence type="ECO:0000313" key="3">
    <source>
        <dbReference type="Proteomes" id="UP000290289"/>
    </source>
</evidence>
<dbReference type="AlphaFoldDB" id="A0A498IUK2"/>
<dbReference type="GO" id="GO:0043130">
    <property type="term" value="F:ubiquitin binding"/>
    <property type="evidence" value="ECO:0007669"/>
    <property type="project" value="TreeGrafter"/>
</dbReference>
<reference evidence="2 3" key="1">
    <citation type="submission" date="2018-10" db="EMBL/GenBank/DDBJ databases">
        <title>A high-quality apple genome assembly.</title>
        <authorList>
            <person name="Hu J."/>
        </authorList>
    </citation>
    <scope>NUCLEOTIDE SEQUENCE [LARGE SCALE GENOMIC DNA]</scope>
    <source>
        <strain evidence="3">cv. HFTH1</strain>
        <tissue evidence="2">Young leaf</tissue>
    </source>
</reference>
<proteinExistence type="predicted"/>
<gene>
    <name evidence="2" type="ORF">DVH24_009383</name>
</gene>
<name>A0A498IUK2_MALDO</name>
<evidence type="ECO:0000259" key="1">
    <source>
        <dbReference type="Pfam" id="PF12315"/>
    </source>
</evidence>
<feature type="domain" description="Protein DA1-like" evidence="1">
    <location>
        <begin position="144"/>
        <end position="239"/>
    </location>
</feature>
<keyword evidence="3" id="KW-1185">Reference proteome</keyword>
<evidence type="ECO:0000313" key="2">
    <source>
        <dbReference type="EMBL" id="RXH85562.1"/>
    </source>
</evidence>
<dbReference type="InterPro" id="IPR045218">
    <property type="entry name" value="DA1-like"/>
</dbReference>
<protein>
    <recommendedName>
        <fullName evidence="1">Protein DA1-like domain-containing protein</fullName>
    </recommendedName>
</protein>
<dbReference type="Proteomes" id="UP000290289">
    <property type="component" value="Chromosome 10"/>
</dbReference>
<dbReference type="PANTHER" id="PTHR24209:SF31">
    <property type="entry name" value="PROTEIN DA1-LIKE ISOFORM X1"/>
    <property type="match status" value="1"/>
</dbReference>
<dbReference type="Pfam" id="PF12315">
    <property type="entry name" value="DA1-like"/>
    <property type="match status" value="1"/>
</dbReference>
<dbReference type="PANTHER" id="PTHR24209">
    <property type="entry name" value="PROTEIN DA1-RELATED 2"/>
    <property type="match status" value="1"/>
</dbReference>
<comment type="caution">
    <text evidence="2">The sequence shown here is derived from an EMBL/GenBank/DDBJ whole genome shotgun (WGS) entry which is preliminary data.</text>
</comment>
<accession>A0A498IUK2</accession>
<dbReference type="EMBL" id="RDQH01000336">
    <property type="protein sequence ID" value="RXH85562.1"/>
    <property type="molecule type" value="Genomic_DNA"/>
</dbReference>